<evidence type="ECO:0000313" key="3">
    <source>
        <dbReference type="Proteomes" id="UP000002668"/>
    </source>
</evidence>
<gene>
    <name evidence="2" type="ORF">LEMA_P006470.1</name>
</gene>
<dbReference type="eggNOG" id="KOG2476">
    <property type="taxonomic scope" value="Eukaryota"/>
</dbReference>
<evidence type="ECO:0000313" key="2">
    <source>
        <dbReference type="EMBL" id="CBY01860.1"/>
    </source>
</evidence>
<dbReference type="HOGENOM" id="CLU_2073601_0_0_1"/>
<dbReference type="OrthoDB" id="444325at2759"/>
<sequence length="118" mass="14041">MADLIHKGLVEAAFRALAENYHWPKFQKEDVGDGFEEASDFFRIMIWDPTNEPERQTSYVMRFDDKIRFHNQFGREVLAKLLRLDSRLDWRDCGQTQAQEEEDVEKFKTTFKPFDFAG</sequence>
<dbReference type="PANTHER" id="PTHR12072:SF4">
    <property type="entry name" value="CWF19-LIKE PROTEIN 1"/>
    <property type="match status" value="1"/>
</dbReference>
<organism evidence="2 3">
    <name type="scientific">Leptosphaeria maculans (strain JN3 / isolate v23.1.3 / race Av1-4-5-6-7-8)</name>
    <name type="common">Blackleg fungus</name>
    <name type="synonym">Phoma lingam</name>
    <dbReference type="NCBI Taxonomy" id="985895"/>
    <lineage>
        <taxon>Eukaryota</taxon>
        <taxon>Fungi</taxon>
        <taxon>Dikarya</taxon>
        <taxon>Ascomycota</taxon>
        <taxon>Pezizomycotina</taxon>
        <taxon>Dothideomycetes</taxon>
        <taxon>Pleosporomycetidae</taxon>
        <taxon>Pleosporales</taxon>
        <taxon>Pleosporineae</taxon>
        <taxon>Leptosphaeriaceae</taxon>
        <taxon>Plenodomus</taxon>
        <taxon>Plenodomus lingam/Leptosphaeria maculans species complex</taxon>
    </lineage>
</organism>
<reference evidence="3" key="1">
    <citation type="journal article" date="2011" name="Nat. Commun.">
        <title>Effector diversification within compartments of the Leptosphaeria maculans genome affected by Repeat-Induced Point mutations.</title>
        <authorList>
            <person name="Rouxel T."/>
            <person name="Grandaubert J."/>
            <person name="Hane J.K."/>
            <person name="Hoede C."/>
            <person name="van de Wouw A.P."/>
            <person name="Couloux A."/>
            <person name="Dominguez V."/>
            <person name="Anthouard V."/>
            <person name="Bally P."/>
            <person name="Bourras S."/>
            <person name="Cozijnsen A.J."/>
            <person name="Ciuffetti L.M."/>
            <person name="Degrave A."/>
            <person name="Dilmaghani A."/>
            <person name="Duret L."/>
            <person name="Fudal I."/>
            <person name="Goodwin S.B."/>
            <person name="Gout L."/>
            <person name="Glaser N."/>
            <person name="Linglin J."/>
            <person name="Kema G.H.J."/>
            <person name="Lapalu N."/>
            <person name="Lawrence C.B."/>
            <person name="May K."/>
            <person name="Meyer M."/>
            <person name="Ollivier B."/>
            <person name="Poulain J."/>
            <person name="Schoch C.L."/>
            <person name="Simon A."/>
            <person name="Spatafora J.W."/>
            <person name="Stachowiak A."/>
            <person name="Turgeon B.G."/>
            <person name="Tyler B.M."/>
            <person name="Vincent D."/>
            <person name="Weissenbach J."/>
            <person name="Amselem J."/>
            <person name="Quesneville H."/>
            <person name="Oliver R.P."/>
            <person name="Wincker P."/>
            <person name="Balesdent M.-H."/>
            <person name="Howlett B.J."/>
        </authorList>
    </citation>
    <scope>NUCLEOTIDE SEQUENCE [LARGE SCALE GENOMIC DNA]</scope>
    <source>
        <strain evidence="3">JN3 / isolate v23.1.3 / race Av1-4-5-6-7-8</strain>
    </source>
</reference>
<protein>
    <recommendedName>
        <fullName evidence="1">Cwf19-like protein C-terminal domain-containing protein</fullName>
    </recommendedName>
</protein>
<dbReference type="InterPro" id="IPR006767">
    <property type="entry name" value="Cwf19-like_C_dom-2"/>
</dbReference>
<dbReference type="InterPro" id="IPR040194">
    <property type="entry name" value="Cwf19-like"/>
</dbReference>
<proteinExistence type="predicted"/>
<dbReference type="InParanoid" id="E5AF71"/>
<dbReference type="GO" id="GO:0071014">
    <property type="term" value="C:post-mRNA release spliceosomal complex"/>
    <property type="evidence" value="ECO:0007669"/>
    <property type="project" value="TreeGrafter"/>
</dbReference>
<dbReference type="STRING" id="985895.E5AF71"/>
<feature type="domain" description="Cwf19-like protein C-terminal" evidence="1">
    <location>
        <begin position="56"/>
        <end position="116"/>
    </location>
</feature>
<dbReference type="GO" id="GO:0000398">
    <property type="term" value="P:mRNA splicing, via spliceosome"/>
    <property type="evidence" value="ECO:0007669"/>
    <property type="project" value="TreeGrafter"/>
</dbReference>
<dbReference type="GO" id="GO:0061632">
    <property type="term" value="F:RNA lariat debranching enzyme activator activity"/>
    <property type="evidence" value="ECO:0007669"/>
    <property type="project" value="TreeGrafter"/>
</dbReference>
<evidence type="ECO:0000259" key="1">
    <source>
        <dbReference type="Pfam" id="PF04676"/>
    </source>
</evidence>
<keyword evidence="3" id="KW-1185">Reference proteome</keyword>
<dbReference type="EMBL" id="FP929139">
    <property type="protein sequence ID" value="CBY01860.1"/>
    <property type="molecule type" value="Genomic_DNA"/>
</dbReference>
<dbReference type="OMA" id="FFRIMIW"/>
<dbReference type="VEuPathDB" id="FungiDB:LEMA_P006470.1"/>
<accession>E5AF71</accession>
<dbReference type="Pfam" id="PF04676">
    <property type="entry name" value="CwfJ_C_2"/>
    <property type="match status" value="1"/>
</dbReference>
<dbReference type="Proteomes" id="UP000002668">
    <property type="component" value="Genome"/>
</dbReference>
<name>E5AF71_LEPMJ</name>
<dbReference type="PANTHER" id="PTHR12072">
    <property type="entry name" value="CWF19, CELL CYCLE CONTROL PROTEIN"/>
    <property type="match status" value="1"/>
</dbReference>
<dbReference type="AlphaFoldDB" id="E5AF71"/>